<evidence type="ECO:0000313" key="2">
    <source>
        <dbReference type="EMBL" id="GAI16434.1"/>
    </source>
</evidence>
<dbReference type="Gene3D" id="3.40.50.2000">
    <property type="entry name" value="Glycogen Phosphorylase B"/>
    <property type="match status" value="1"/>
</dbReference>
<organism evidence="2">
    <name type="scientific">marine sediment metagenome</name>
    <dbReference type="NCBI Taxonomy" id="412755"/>
    <lineage>
        <taxon>unclassified sequences</taxon>
        <taxon>metagenomes</taxon>
        <taxon>ecological metagenomes</taxon>
    </lineage>
</organism>
<evidence type="ECO:0000256" key="1">
    <source>
        <dbReference type="SAM" id="Phobius"/>
    </source>
</evidence>
<reference evidence="2" key="1">
    <citation type="journal article" date="2014" name="Front. Microbiol.">
        <title>High frequency of phylogenetically diverse reductive dehalogenase-homologous genes in deep subseafloor sedimentary metagenomes.</title>
        <authorList>
            <person name="Kawai M."/>
            <person name="Futagami T."/>
            <person name="Toyoda A."/>
            <person name="Takaki Y."/>
            <person name="Nishi S."/>
            <person name="Hori S."/>
            <person name="Arai W."/>
            <person name="Tsubouchi T."/>
            <person name="Morono Y."/>
            <person name="Uchiyama I."/>
            <person name="Ito T."/>
            <person name="Fujiyama A."/>
            <person name="Inagaki F."/>
            <person name="Takami H."/>
        </authorList>
    </citation>
    <scope>NUCLEOTIDE SEQUENCE</scope>
    <source>
        <strain evidence="2">Expedition CK06-06</strain>
    </source>
</reference>
<dbReference type="EMBL" id="BARV01009475">
    <property type="protein sequence ID" value="GAI16434.1"/>
    <property type="molecule type" value="Genomic_DNA"/>
</dbReference>
<keyword evidence="1" id="KW-1133">Transmembrane helix</keyword>
<accession>X1NCN9</accession>
<protein>
    <submittedName>
        <fullName evidence="2">Uncharacterized protein</fullName>
    </submittedName>
</protein>
<name>X1NCN9_9ZZZZ</name>
<feature type="transmembrane region" description="Helical" evidence="1">
    <location>
        <begin position="223"/>
        <end position="243"/>
    </location>
</feature>
<keyword evidence="1" id="KW-0812">Transmembrane</keyword>
<proteinExistence type="predicted"/>
<comment type="caution">
    <text evidence="2">The sequence shown here is derived from an EMBL/GenBank/DDBJ whole genome shotgun (WGS) entry which is preliminary data.</text>
</comment>
<feature type="non-terminal residue" evidence="2">
    <location>
        <position position="1"/>
    </location>
</feature>
<dbReference type="AlphaFoldDB" id="X1NCN9"/>
<sequence length="285" mass="32517">RPEFALGIGDISWSYSKVADLGEELNIQISADNPKRSLDYVKLLPHAIKAEYTSENFHSIADNSIPPTTKKQDFLDVARKTFVNFSPNKYLEAGNRLETWIPELPTNFHYKMNLFDEKDNIVSELTNTSARYIGIYASSYQNVVHWNGWHLSEWAAAIHKIHSELPSVTFVLLGAAYDKPFADDLSKLISLVPHINLAGRTSCNMVIRIISILSYLISYPSGLAVMATIVSTPVMMFYPAFLWKIFNTWCDPKSLDDLTYKGCIFPKVTEMTDWLFQEYKLQDKI</sequence>
<dbReference type="SUPFAM" id="SSF53756">
    <property type="entry name" value="UDP-Glycosyltransferase/glycogen phosphorylase"/>
    <property type="match status" value="1"/>
</dbReference>
<keyword evidence="1" id="KW-0472">Membrane</keyword>
<gene>
    <name evidence="2" type="ORF">S06H3_18676</name>
</gene>